<dbReference type="EMBL" id="LAZR01013497">
    <property type="protein sequence ID" value="KKM21699.1"/>
    <property type="molecule type" value="Genomic_DNA"/>
</dbReference>
<organism evidence="1">
    <name type="scientific">marine sediment metagenome</name>
    <dbReference type="NCBI Taxonomy" id="412755"/>
    <lineage>
        <taxon>unclassified sequences</taxon>
        <taxon>metagenomes</taxon>
        <taxon>ecological metagenomes</taxon>
    </lineage>
</organism>
<reference evidence="1" key="1">
    <citation type="journal article" date="2015" name="Nature">
        <title>Complex archaea that bridge the gap between prokaryotes and eukaryotes.</title>
        <authorList>
            <person name="Spang A."/>
            <person name="Saw J.H."/>
            <person name="Jorgensen S.L."/>
            <person name="Zaremba-Niedzwiedzka K."/>
            <person name="Martijn J."/>
            <person name="Lind A.E."/>
            <person name="van Eijk R."/>
            <person name="Schleper C."/>
            <person name="Guy L."/>
            <person name="Ettema T.J."/>
        </authorList>
    </citation>
    <scope>NUCLEOTIDE SEQUENCE</scope>
</reference>
<evidence type="ECO:0000313" key="1">
    <source>
        <dbReference type="EMBL" id="KKM21699.1"/>
    </source>
</evidence>
<sequence>MPFVPPEILKDPLTGALAEVVEDRGQYLSRHGELCDVALVKIFHACGHYKVGDQVIWLVPVEDL</sequence>
<accession>A0A0F9IPD4</accession>
<gene>
    <name evidence="1" type="ORF">LCGC14_1632720</name>
</gene>
<comment type="caution">
    <text evidence="1">The sequence shown here is derived from an EMBL/GenBank/DDBJ whole genome shotgun (WGS) entry which is preliminary data.</text>
</comment>
<dbReference type="AlphaFoldDB" id="A0A0F9IPD4"/>
<proteinExistence type="predicted"/>
<protein>
    <submittedName>
        <fullName evidence="1">Uncharacterized protein</fullName>
    </submittedName>
</protein>
<name>A0A0F9IPD4_9ZZZZ</name>